<feature type="transmembrane region" description="Helical" evidence="8">
    <location>
        <begin position="185"/>
        <end position="209"/>
    </location>
</feature>
<feature type="transmembrane region" description="Helical" evidence="8">
    <location>
        <begin position="80"/>
        <end position="97"/>
    </location>
</feature>
<protein>
    <submittedName>
        <fullName evidence="9">Exosortase</fullName>
        <ecNumber evidence="9">3.4.22.-</ecNumber>
    </submittedName>
</protein>
<feature type="transmembrane region" description="Helical" evidence="8">
    <location>
        <begin position="51"/>
        <end position="68"/>
    </location>
</feature>
<evidence type="ECO:0000256" key="1">
    <source>
        <dbReference type="ARBA" id="ARBA00004651"/>
    </source>
</evidence>
<dbReference type="InterPro" id="IPR017540">
    <property type="entry name" value="Exosortase-1"/>
</dbReference>
<keyword evidence="6 8" id="KW-1133">Transmembrane helix</keyword>
<evidence type="ECO:0000256" key="2">
    <source>
        <dbReference type="ARBA" id="ARBA00022475"/>
    </source>
</evidence>
<dbReference type="InterPro" id="IPR019127">
    <property type="entry name" value="Exosortase"/>
</dbReference>
<keyword evidence="10" id="KW-1185">Reference proteome</keyword>
<feature type="transmembrane region" description="Helical" evidence="8">
    <location>
        <begin position="221"/>
        <end position="247"/>
    </location>
</feature>
<evidence type="ECO:0000256" key="4">
    <source>
        <dbReference type="ARBA" id="ARBA00022692"/>
    </source>
</evidence>
<feature type="transmembrane region" description="Helical" evidence="8">
    <location>
        <begin position="259"/>
        <end position="279"/>
    </location>
</feature>
<evidence type="ECO:0000313" key="10">
    <source>
        <dbReference type="Proteomes" id="UP000766336"/>
    </source>
</evidence>
<feature type="transmembrane region" description="Helical" evidence="8">
    <location>
        <begin position="20"/>
        <end position="39"/>
    </location>
</feature>
<evidence type="ECO:0000256" key="6">
    <source>
        <dbReference type="ARBA" id="ARBA00022989"/>
    </source>
</evidence>
<keyword evidence="2" id="KW-1003">Cell membrane</keyword>
<proteinExistence type="predicted"/>
<evidence type="ECO:0000313" key="9">
    <source>
        <dbReference type="EMBL" id="MBS7812049.1"/>
    </source>
</evidence>
<dbReference type="NCBIfam" id="TIGR02602">
    <property type="entry name" value="8TM_EpsH"/>
    <property type="match status" value="1"/>
</dbReference>
<keyword evidence="4 8" id="KW-0812">Transmembrane</keyword>
<dbReference type="Proteomes" id="UP000766336">
    <property type="component" value="Unassembled WGS sequence"/>
</dbReference>
<dbReference type="Pfam" id="PF09721">
    <property type="entry name" value="Exosortase_EpsH"/>
    <property type="match status" value="1"/>
</dbReference>
<dbReference type="GO" id="GO:0016787">
    <property type="term" value="F:hydrolase activity"/>
    <property type="evidence" value="ECO:0007669"/>
    <property type="project" value="UniProtKB-KW"/>
</dbReference>
<comment type="subcellular location">
    <subcellularLocation>
        <location evidence="1">Cell membrane</location>
        <topology evidence="1">Multi-pass membrane protein</topology>
    </subcellularLocation>
</comment>
<accession>A0ABS5QEQ3</accession>
<gene>
    <name evidence="9" type="primary">xrt</name>
    <name evidence="9" type="ORF">KHU32_13945</name>
</gene>
<dbReference type="NCBIfam" id="TIGR04178">
    <property type="entry name" value="exo_archaeo"/>
    <property type="match status" value="1"/>
</dbReference>
<keyword evidence="5 9" id="KW-0378">Hydrolase</keyword>
<keyword evidence="3" id="KW-0645">Protease</keyword>
<dbReference type="EC" id="3.4.22.-" evidence="9"/>
<name>A0ABS5QEQ3_9PROT</name>
<evidence type="ECO:0000256" key="7">
    <source>
        <dbReference type="ARBA" id="ARBA00023136"/>
    </source>
</evidence>
<evidence type="ECO:0000256" key="5">
    <source>
        <dbReference type="ARBA" id="ARBA00022801"/>
    </source>
</evidence>
<evidence type="ECO:0000256" key="8">
    <source>
        <dbReference type="SAM" id="Phobius"/>
    </source>
</evidence>
<evidence type="ECO:0000256" key="3">
    <source>
        <dbReference type="ARBA" id="ARBA00022670"/>
    </source>
</evidence>
<reference evidence="9 10" key="1">
    <citation type="submission" date="2021-05" db="EMBL/GenBank/DDBJ databases">
        <title>Roseococcus sp. XZZS9, whole genome shotgun sequencing project.</title>
        <authorList>
            <person name="Zhao G."/>
            <person name="Shen L."/>
        </authorList>
    </citation>
    <scope>NUCLEOTIDE SEQUENCE [LARGE SCALE GENOMIC DNA]</scope>
    <source>
        <strain evidence="9 10">XZZS9</strain>
    </source>
</reference>
<dbReference type="EMBL" id="JAHCDA010000002">
    <property type="protein sequence ID" value="MBS7812049.1"/>
    <property type="molecule type" value="Genomic_DNA"/>
</dbReference>
<feature type="transmembrane region" description="Helical" evidence="8">
    <location>
        <begin position="300"/>
        <end position="320"/>
    </location>
</feature>
<feature type="transmembrane region" description="Helical" evidence="8">
    <location>
        <begin position="109"/>
        <end position="125"/>
    </location>
</feature>
<comment type="caution">
    <text evidence="9">The sequence shown here is derived from an EMBL/GenBank/DDBJ whole genome shotgun (WGS) entry which is preliminary data.</text>
</comment>
<dbReference type="InterPro" id="IPR026392">
    <property type="entry name" value="Exo/Archaeosortase_dom"/>
</dbReference>
<keyword evidence="7 8" id="KW-0472">Membrane</keyword>
<dbReference type="RefSeq" id="WP_213670685.1">
    <property type="nucleotide sequence ID" value="NZ_JAHCDA010000002.1"/>
</dbReference>
<dbReference type="InterPro" id="IPR013426">
    <property type="entry name" value="EpsH-like"/>
</dbReference>
<dbReference type="NCBIfam" id="TIGR03109">
    <property type="entry name" value="exosort_XrtA"/>
    <property type="match status" value="1"/>
</dbReference>
<organism evidence="9 10">
    <name type="scientific">Roseococcus pinisoli</name>
    <dbReference type="NCBI Taxonomy" id="2835040"/>
    <lineage>
        <taxon>Bacteria</taxon>
        <taxon>Pseudomonadati</taxon>
        <taxon>Pseudomonadota</taxon>
        <taxon>Alphaproteobacteria</taxon>
        <taxon>Acetobacterales</taxon>
        <taxon>Roseomonadaceae</taxon>
        <taxon>Roseococcus</taxon>
    </lineage>
</organism>
<sequence length="487" mass="50886">MSTARPTATLVPDFSGWETALAAMAIGLGALGVLFWPEVAAAVSTWDRSSAYGHCWLILPIAAWLAWSRRHRLAGLSPEPLPLAGLLAIGGAAAWFVAERLGIMEGRQFAALGLVWVLVLATLGWRVSWAMAAPLGYLVFLVPFGEFATPWLQDITLDMILFGLRIFGIPHHADGLTIDIPAGTFLVAEACAGLRFLIAAMAFGTLYALCMFRSPWRRLMVMLLAVVVPVIANGIRALAIVLMGHYMGSAEAAAADHVIYGWGFFSLVMVLLIVAGLPFRQDAEPAVPASVQPIRPAAPPRLAAALVIAVGLAALGPVAARALDASVPPPVAETIRLAAPAGCEAGGEALLCPGASLSASVIAFAPGTNWSAVANARRQAAGADDEALIFDVVTPAARWQVRQGQLVPGAVAMAAWLDGAPAGNGVSTRARQAWNSLRGHGGKPVLAIVSLVPNGPLDPARMRLLMQAVLGAQHDGLVQRAAHLSAF</sequence>